<evidence type="ECO:0000313" key="1">
    <source>
        <dbReference type="EMBL" id="HAU4358904.1"/>
    </source>
</evidence>
<dbReference type="Proteomes" id="UP000673434">
    <property type="component" value="Unassembled WGS sequence"/>
</dbReference>
<reference evidence="1" key="2">
    <citation type="submission" date="2019-09" db="EMBL/GenBank/DDBJ databases">
        <authorList>
            <consortium name="NCBI Pathogen Detection Project"/>
        </authorList>
    </citation>
    <scope>NUCLEOTIDE SEQUENCE</scope>
    <source>
        <strain evidence="1">AUSMDU00005748</strain>
    </source>
</reference>
<evidence type="ECO:0000313" key="3">
    <source>
        <dbReference type="Proteomes" id="UP000673434"/>
    </source>
</evidence>
<dbReference type="EMBL" id="JAGKON010000005">
    <property type="protein sequence ID" value="MBQ0599332.1"/>
    <property type="molecule type" value="Genomic_DNA"/>
</dbReference>
<dbReference type="RefSeq" id="WP_016809795.1">
    <property type="nucleotide sequence ID" value="NZ_ABJALA020000003.1"/>
</dbReference>
<gene>
    <name evidence="1" type="ORF">F6W21_21485</name>
    <name evidence="2" type="ORF">J7S78_05945</name>
</gene>
<evidence type="ECO:0000313" key="4">
    <source>
        <dbReference type="Proteomes" id="UP000868497"/>
    </source>
</evidence>
<dbReference type="AlphaFoldDB" id="A0AAD3UND2"/>
<comment type="caution">
    <text evidence="1">The sequence shown here is derived from an EMBL/GenBank/DDBJ whole genome shotgun (WGS) entry which is preliminary data.</text>
</comment>
<sequence>MKIPILALLYVLRLSGALIPVLALADKISIFPGRDVDHRKQNNVIQFNNIYLRIVVGCCLY</sequence>
<reference evidence="1" key="1">
    <citation type="journal article" date="2018" name="Genome Biol.">
        <title>SKESA: strategic k-mer extension for scrupulous assemblies.</title>
        <authorList>
            <person name="Souvorov A."/>
            <person name="Agarwala R."/>
            <person name="Lipman D.J."/>
        </authorList>
    </citation>
    <scope>NUCLEOTIDE SEQUENCE</scope>
    <source>
        <strain evidence="1">AUSMDU00005748</strain>
    </source>
</reference>
<dbReference type="Proteomes" id="UP000868497">
    <property type="component" value="Unassembled WGS sequence"/>
</dbReference>
<reference evidence="2 3" key="3">
    <citation type="submission" date="2021-03" db="EMBL/GenBank/DDBJ databases">
        <authorList>
            <person name="Stanton E."/>
        </authorList>
    </citation>
    <scope>NUCLEOTIDE SEQUENCE [LARGE SCALE GENOMIC DNA]</scope>
    <source>
        <strain evidence="2 3">2020EL-00037</strain>
    </source>
</reference>
<dbReference type="EMBL" id="DACXIC010000031">
    <property type="protein sequence ID" value="HAU4358904.1"/>
    <property type="molecule type" value="Genomic_DNA"/>
</dbReference>
<protein>
    <submittedName>
        <fullName evidence="1">Uncharacterized protein</fullName>
    </submittedName>
</protein>
<proteinExistence type="predicted"/>
<accession>A0AAD3UND2</accession>
<evidence type="ECO:0000313" key="2">
    <source>
        <dbReference type="EMBL" id="MBQ0599332.1"/>
    </source>
</evidence>
<name>A0AAD3UND2_KLEOX</name>
<keyword evidence="3" id="KW-1185">Reference proteome</keyword>
<organism evidence="1 4">
    <name type="scientific">Klebsiella oxytoca</name>
    <dbReference type="NCBI Taxonomy" id="571"/>
    <lineage>
        <taxon>Bacteria</taxon>
        <taxon>Pseudomonadati</taxon>
        <taxon>Pseudomonadota</taxon>
        <taxon>Gammaproteobacteria</taxon>
        <taxon>Enterobacterales</taxon>
        <taxon>Enterobacteriaceae</taxon>
        <taxon>Klebsiella/Raoultella group</taxon>
        <taxon>Klebsiella</taxon>
    </lineage>
</organism>